<dbReference type="Pfam" id="PF00400">
    <property type="entry name" value="WD40"/>
    <property type="match status" value="3"/>
</dbReference>
<dbReference type="EMBL" id="LVVM01005916">
    <property type="protein sequence ID" value="OJA09468.1"/>
    <property type="molecule type" value="Genomic_DNA"/>
</dbReference>
<dbReference type="Gene3D" id="2.130.10.10">
    <property type="entry name" value="YVTN repeat-like/Quinoprotein amine dehydrogenase"/>
    <property type="match status" value="1"/>
</dbReference>
<organism evidence="3 4">
    <name type="scientific">Rhizopogon vesiculosus</name>
    <dbReference type="NCBI Taxonomy" id="180088"/>
    <lineage>
        <taxon>Eukaryota</taxon>
        <taxon>Fungi</taxon>
        <taxon>Dikarya</taxon>
        <taxon>Basidiomycota</taxon>
        <taxon>Agaricomycotina</taxon>
        <taxon>Agaricomycetes</taxon>
        <taxon>Agaricomycetidae</taxon>
        <taxon>Boletales</taxon>
        <taxon>Suillineae</taxon>
        <taxon>Rhizopogonaceae</taxon>
        <taxon>Rhizopogon</taxon>
    </lineage>
</organism>
<comment type="caution">
    <text evidence="3">The sequence shown here is derived from an EMBL/GenBank/DDBJ whole genome shotgun (WGS) entry which is preliminary data.</text>
</comment>
<dbReference type="STRING" id="180088.A0A1J8QCI3"/>
<feature type="region of interest" description="Disordered" evidence="2">
    <location>
        <begin position="1"/>
        <end position="21"/>
    </location>
</feature>
<dbReference type="PROSITE" id="PS50294">
    <property type="entry name" value="WD_REPEATS_REGION"/>
    <property type="match status" value="1"/>
</dbReference>
<dbReference type="SMART" id="SM00320">
    <property type="entry name" value="WD40"/>
    <property type="match status" value="3"/>
</dbReference>
<evidence type="ECO:0000313" key="3">
    <source>
        <dbReference type="EMBL" id="OJA09468.1"/>
    </source>
</evidence>
<dbReference type="InterPro" id="IPR001680">
    <property type="entry name" value="WD40_rpt"/>
</dbReference>
<dbReference type="PROSITE" id="PS50082">
    <property type="entry name" value="WD_REPEATS_2"/>
    <property type="match status" value="1"/>
</dbReference>
<dbReference type="SUPFAM" id="SSF50978">
    <property type="entry name" value="WD40 repeat-like"/>
    <property type="match status" value="1"/>
</dbReference>
<dbReference type="InterPro" id="IPR036322">
    <property type="entry name" value="WD40_repeat_dom_sf"/>
</dbReference>
<name>A0A1J8QCI3_9AGAM</name>
<dbReference type="InterPro" id="IPR015943">
    <property type="entry name" value="WD40/YVTN_repeat-like_dom_sf"/>
</dbReference>
<keyword evidence="1" id="KW-0853">WD repeat</keyword>
<protein>
    <submittedName>
        <fullName evidence="3">Uncharacterized protein</fullName>
    </submittedName>
</protein>
<dbReference type="PANTHER" id="PTHR19879:SF9">
    <property type="entry name" value="TRANSCRIPTION INITIATION FACTOR TFIID SUBUNIT 5"/>
    <property type="match status" value="1"/>
</dbReference>
<evidence type="ECO:0000313" key="4">
    <source>
        <dbReference type="Proteomes" id="UP000183567"/>
    </source>
</evidence>
<evidence type="ECO:0000256" key="2">
    <source>
        <dbReference type="SAM" id="MobiDB-lite"/>
    </source>
</evidence>
<dbReference type="Proteomes" id="UP000183567">
    <property type="component" value="Unassembled WGS sequence"/>
</dbReference>
<keyword evidence="4" id="KW-1185">Reference proteome</keyword>
<dbReference type="OrthoDB" id="5573735at2759"/>
<dbReference type="AlphaFoldDB" id="A0A1J8QCI3"/>
<feature type="repeat" description="WD" evidence="1">
    <location>
        <begin position="81"/>
        <end position="122"/>
    </location>
</feature>
<accession>A0A1J8QCI3</accession>
<sequence>MEFTRLAKLTRTKPDSDDPVNPRTISIECITKFKATIHLSNNSLALVWTPDGARLLSAGSYFDPTIREWDTSTWRRVGDPWRGHTDKINALAVNSTGTLLASTSSDKHVRLWRLSDRQTIAIFTTAVEVQCVAFSIDGKRILSGGQDKKISEWVVPKHALKDQVSEVCSHSC</sequence>
<gene>
    <name evidence="3" type="ORF">AZE42_07143</name>
</gene>
<proteinExistence type="predicted"/>
<evidence type="ECO:0000256" key="1">
    <source>
        <dbReference type="PROSITE-ProRule" id="PRU00221"/>
    </source>
</evidence>
<reference evidence="3 4" key="1">
    <citation type="submission" date="2016-03" db="EMBL/GenBank/DDBJ databases">
        <title>Comparative genomics of the ectomycorrhizal sister species Rhizopogon vinicolor and Rhizopogon vesiculosus (Basidiomycota: Boletales) reveals a divergence of the mating type B locus.</title>
        <authorList>
            <person name="Mujic A.B."/>
            <person name="Kuo A."/>
            <person name="Tritt A."/>
            <person name="Lipzen A."/>
            <person name="Chen C."/>
            <person name="Johnson J."/>
            <person name="Sharma A."/>
            <person name="Barry K."/>
            <person name="Grigoriev I.V."/>
            <person name="Spatafora J.W."/>
        </authorList>
    </citation>
    <scope>NUCLEOTIDE SEQUENCE [LARGE SCALE GENOMIC DNA]</scope>
    <source>
        <strain evidence="3 4">AM-OR11-056</strain>
    </source>
</reference>
<dbReference type="PANTHER" id="PTHR19879">
    <property type="entry name" value="TRANSCRIPTION INITIATION FACTOR TFIID"/>
    <property type="match status" value="1"/>
</dbReference>